<dbReference type="RefSeq" id="WP_020895881.1">
    <property type="nucleotide sequence ID" value="NZ_ATMR01000081.1"/>
</dbReference>
<evidence type="ECO:0000313" key="1">
    <source>
        <dbReference type="EMBL" id="EPR73782.1"/>
    </source>
</evidence>
<dbReference type="EMBL" id="ATMR01000081">
    <property type="protein sequence ID" value="EPR73782.1"/>
    <property type="molecule type" value="Genomic_DNA"/>
</dbReference>
<reference evidence="1 2" key="1">
    <citation type="journal article" date="2013" name="Genome Announc.">
        <title>Draft Genome Sequence of Winogradskyella psychrotolerans RS-3T, Isolated from the Marine Transect of Kongsfjorden, Ny-Alesund, Svalbard, Arctic Ocean.</title>
        <authorList>
            <person name="Kumar Pinnaka A."/>
            <person name="Ara S."/>
            <person name="Singh A."/>
            <person name="Shivaji S."/>
        </authorList>
    </citation>
    <scope>NUCLEOTIDE SEQUENCE [LARGE SCALE GENOMIC DNA]</scope>
    <source>
        <strain evidence="1 2">RS-3</strain>
    </source>
</reference>
<sequence length="68" mass="8049">MILKTFTSQKNPTEAIEKANKEINEMYLEHYSATEIAQSESSYYNTFSEEEQFHFTLTILFEKENSNE</sequence>
<dbReference type="OrthoDB" id="9972724at2"/>
<comment type="caution">
    <text evidence="1">The sequence shown here is derived from an EMBL/GenBank/DDBJ whole genome shotgun (WGS) entry which is preliminary data.</text>
</comment>
<accession>S7VWN0</accession>
<organism evidence="1 2">
    <name type="scientific">Winogradskyella psychrotolerans RS-3</name>
    <dbReference type="NCBI Taxonomy" id="641526"/>
    <lineage>
        <taxon>Bacteria</taxon>
        <taxon>Pseudomonadati</taxon>
        <taxon>Bacteroidota</taxon>
        <taxon>Flavobacteriia</taxon>
        <taxon>Flavobacteriales</taxon>
        <taxon>Flavobacteriaceae</taxon>
        <taxon>Winogradskyella</taxon>
    </lineage>
</organism>
<evidence type="ECO:0000313" key="2">
    <source>
        <dbReference type="Proteomes" id="UP000014962"/>
    </source>
</evidence>
<name>S7VWN0_9FLAO</name>
<keyword evidence="2" id="KW-1185">Reference proteome</keyword>
<dbReference type="AlphaFoldDB" id="S7VWN0"/>
<proteinExistence type="predicted"/>
<dbReference type="Proteomes" id="UP000014962">
    <property type="component" value="Unassembled WGS sequence"/>
</dbReference>
<gene>
    <name evidence="1" type="ORF">ADIWIN_1142</name>
</gene>
<dbReference type="STRING" id="641526.ADIWIN_1142"/>
<protein>
    <submittedName>
        <fullName evidence="1">Uncharacterized protein</fullName>
    </submittedName>
</protein>